<evidence type="ECO:0000313" key="9">
    <source>
        <dbReference type="EMBL" id="AKP50038.1"/>
    </source>
</evidence>
<dbReference type="AlphaFoldDB" id="A0A0H4PB92"/>
<dbReference type="KEGG" id="camu:CA2015_0571"/>
<feature type="transmembrane region" description="Helical" evidence="6">
    <location>
        <begin position="255"/>
        <end position="277"/>
    </location>
</feature>
<dbReference type="Pfam" id="PF13567">
    <property type="entry name" value="DUF4131"/>
    <property type="match status" value="1"/>
</dbReference>
<evidence type="ECO:0000256" key="4">
    <source>
        <dbReference type="ARBA" id="ARBA00022989"/>
    </source>
</evidence>
<accession>A0A0H4PB92</accession>
<dbReference type="InterPro" id="IPR025405">
    <property type="entry name" value="DUF4131"/>
</dbReference>
<protein>
    <submittedName>
        <fullName evidence="9">ComEC/Rec2-related protein</fullName>
    </submittedName>
</protein>
<dbReference type="InterPro" id="IPR004477">
    <property type="entry name" value="ComEC_N"/>
</dbReference>
<dbReference type="EMBL" id="CP012040">
    <property type="protein sequence ID" value="AKP50038.1"/>
    <property type="molecule type" value="Genomic_DNA"/>
</dbReference>
<dbReference type="GO" id="GO:0005886">
    <property type="term" value="C:plasma membrane"/>
    <property type="evidence" value="ECO:0007669"/>
    <property type="project" value="UniProtKB-SubCell"/>
</dbReference>
<feature type="domain" description="ComEC/Rec2-related protein" evidence="7">
    <location>
        <begin position="234"/>
        <end position="502"/>
    </location>
</feature>
<sequence>MKFNEFPFIRYTVFFICGVLLYPQTREFIGPYLLPGLSLFFGAYLVLTFAYKPERKLYFQISLPVLAYLCLTFLGMFVASTKDVDLMQEHLIHFPEVKNYIAEVQEADQVKPNSFGNMLVVYAVETSDGWHPASGKIQIYHQSPEPLLPETTLLVSGHPQIITAPSNPSMFDYSAYMARKDVYFSQFIGTSFKVLSVPEKASWSSRIIAWRLYLGDKIVSYIKDPYAVQIATALLIGQKQDLDDNLREAYATAGAMHILAVSGLHVGIIYGFFFLMFKPGKKKGLKRALYLAVIVMIIWFYAILTGLSPSVLRSATMFTFICLAQMNSRNPSIFNPLALSALVLLVYDPFLIYAVGFQLSYVALLGILLFQPLIRKLWHPEKKWQRYLWDITSVSLAAQLTTFPLAIYYFHVFPTYFIFTNLLAIPSAFIIMSLGVPFLIFSSIPFVASVLGWLMEMAIRLLNYGIFGLQALPFAKMDKLYMSLTEMLLFWSILFFLFHWIEGRRKTQVLTVLCLVFVLGGFRLYLTIDRVSNDQVVIYDLKNGAVLDYLYNGQLYSIDWEADSTEIKYNVIPHRIKKMGMPVSKLAMLKAADNYIVALPGGNTLCLDKDTFQPKDLNHGQLYFWKNGKWRSHDEYDSKEPFSEGAIKITFNNKGSSL</sequence>
<keyword evidence="10" id="KW-1185">Reference proteome</keyword>
<evidence type="ECO:0000256" key="5">
    <source>
        <dbReference type="ARBA" id="ARBA00023136"/>
    </source>
</evidence>
<feature type="transmembrane region" description="Helical" evidence="6">
    <location>
        <begin position="508"/>
        <end position="526"/>
    </location>
</feature>
<evidence type="ECO:0000256" key="3">
    <source>
        <dbReference type="ARBA" id="ARBA00022692"/>
    </source>
</evidence>
<evidence type="ECO:0000256" key="2">
    <source>
        <dbReference type="ARBA" id="ARBA00022475"/>
    </source>
</evidence>
<evidence type="ECO:0000259" key="7">
    <source>
        <dbReference type="Pfam" id="PF03772"/>
    </source>
</evidence>
<dbReference type="InterPro" id="IPR052159">
    <property type="entry name" value="Competence_DNA_uptake"/>
</dbReference>
<feature type="transmembrane region" description="Helical" evidence="6">
    <location>
        <begin position="350"/>
        <end position="370"/>
    </location>
</feature>
<evidence type="ECO:0000256" key="1">
    <source>
        <dbReference type="ARBA" id="ARBA00004651"/>
    </source>
</evidence>
<name>A0A0H4PB92_9BACT</name>
<feature type="transmembrane region" description="Helical" evidence="6">
    <location>
        <begin position="57"/>
        <end position="79"/>
    </location>
</feature>
<keyword evidence="5 6" id="KW-0472">Membrane</keyword>
<evidence type="ECO:0000256" key="6">
    <source>
        <dbReference type="SAM" id="Phobius"/>
    </source>
</evidence>
<dbReference type="PANTHER" id="PTHR30619">
    <property type="entry name" value="DNA INTERNALIZATION/COMPETENCE PROTEIN COMEC/REC2"/>
    <property type="match status" value="1"/>
</dbReference>
<dbReference type="Proteomes" id="UP000036520">
    <property type="component" value="Chromosome"/>
</dbReference>
<keyword evidence="3 6" id="KW-0812">Transmembrane</keyword>
<feature type="transmembrane region" description="Helical" evidence="6">
    <location>
        <begin position="416"/>
        <end position="441"/>
    </location>
</feature>
<reference evidence="9 10" key="1">
    <citation type="submission" date="2015-07" db="EMBL/GenBank/DDBJ databases">
        <authorList>
            <person name="Kim K.M."/>
        </authorList>
    </citation>
    <scope>NUCLEOTIDE SEQUENCE [LARGE SCALE GENOMIC DNA]</scope>
    <source>
        <strain evidence="9 10">KCTC 12363</strain>
    </source>
</reference>
<organism evidence="9 10">
    <name type="scientific">Cyclobacterium amurskyense</name>
    <dbReference type="NCBI Taxonomy" id="320787"/>
    <lineage>
        <taxon>Bacteria</taxon>
        <taxon>Pseudomonadati</taxon>
        <taxon>Bacteroidota</taxon>
        <taxon>Cytophagia</taxon>
        <taxon>Cytophagales</taxon>
        <taxon>Cyclobacteriaceae</taxon>
        <taxon>Cyclobacterium</taxon>
    </lineage>
</organism>
<feature type="domain" description="DUF4131" evidence="8">
    <location>
        <begin position="37"/>
        <end position="189"/>
    </location>
</feature>
<dbReference type="STRING" id="320787.CA2015_0571"/>
<evidence type="ECO:0000259" key="8">
    <source>
        <dbReference type="Pfam" id="PF13567"/>
    </source>
</evidence>
<feature type="transmembrane region" description="Helical" evidence="6">
    <location>
        <begin position="7"/>
        <end position="23"/>
    </location>
</feature>
<feature type="transmembrane region" description="Helical" evidence="6">
    <location>
        <begin position="29"/>
        <end position="50"/>
    </location>
</feature>
<dbReference type="Pfam" id="PF03772">
    <property type="entry name" value="Competence"/>
    <property type="match status" value="1"/>
</dbReference>
<proteinExistence type="predicted"/>
<evidence type="ECO:0000313" key="10">
    <source>
        <dbReference type="Proteomes" id="UP000036520"/>
    </source>
</evidence>
<dbReference type="NCBIfam" id="TIGR00360">
    <property type="entry name" value="ComEC_N-term"/>
    <property type="match status" value="1"/>
</dbReference>
<keyword evidence="2" id="KW-1003">Cell membrane</keyword>
<feature type="transmembrane region" description="Helical" evidence="6">
    <location>
        <begin position="391"/>
        <end position="410"/>
    </location>
</feature>
<feature type="transmembrane region" description="Helical" evidence="6">
    <location>
        <begin position="480"/>
        <end position="501"/>
    </location>
</feature>
<comment type="subcellular location">
    <subcellularLocation>
        <location evidence="1">Cell membrane</location>
        <topology evidence="1">Multi-pass membrane protein</topology>
    </subcellularLocation>
</comment>
<dbReference type="PANTHER" id="PTHR30619:SF1">
    <property type="entry name" value="RECOMBINATION PROTEIN 2"/>
    <property type="match status" value="1"/>
</dbReference>
<dbReference type="RefSeq" id="WP_169786457.1">
    <property type="nucleotide sequence ID" value="NZ_CP012040.1"/>
</dbReference>
<feature type="transmembrane region" description="Helical" evidence="6">
    <location>
        <begin position="289"/>
        <end position="307"/>
    </location>
</feature>
<keyword evidence="4 6" id="KW-1133">Transmembrane helix</keyword>
<gene>
    <name evidence="9" type="ORF">CA2015_0571</name>
</gene>